<proteinExistence type="predicted"/>
<gene>
    <name evidence="1" type="ORF">SAMN06295937_101198</name>
</gene>
<reference evidence="2" key="1">
    <citation type="submission" date="2017-02" db="EMBL/GenBank/DDBJ databases">
        <authorList>
            <person name="Varghese N."/>
            <person name="Submissions S."/>
        </authorList>
    </citation>
    <scope>NUCLEOTIDE SEQUENCE [LARGE SCALE GENOMIC DNA]</scope>
    <source>
        <strain evidence="2">R11H</strain>
    </source>
</reference>
<dbReference type="Proteomes" id="UP000190044">
    <property type="component" value="Unassembled WGS sequence"/>
</dbReference>
<dbReference type="EMBL" id="FUYP01000011">
    <property type="protein sequence ID" value="SKB62698.1"/>
    <property type="molecule type" value="Genomic_DNA"/>
</dbReference>
<name>A0A1T5CT59_9SPHN</name>
<protein>
    <submittedName>
        <fullName evidence="1">Uncharacterized protein</fullName>
    </submittedName>
</protein>
<keyword evidence="2" id="KW-1185">Reference proteome</keyword>
<organism evidence="1 2">
    <name type="scientific">Sphingopyxis flava</name>
    <dbReference type="NCBI Taxonomy" id="1507287"/>
    <lineage>
        <taxon>Bacteria</taxon>
        <taxon>Pseudomonadati</taxon>
        <taxon>Pseudomonadota</taxon>
        <taxon>Alphaproteobacteria</taxon>
        <taxon>Sphingomonadales</taxon>
        <taxon>Sphingomonadaceae</taxon>
        <taxon>Sphingopyxis</taxon>
    </lineage>
</organism>
<dbReference type="RefSeq" id="WP_079638703.1">
    <property type="nucleotide sequence ID" value="NZ_FUYP01000011.1"/>
</dbReference>
<accession>A0A1T5CT59</accession>
<evidence type="ECO:0000313" key="2">
    <source>
        <dbReference type="Proteomes" id="UP000190044"/>
    </source>
</evidence>
<evidence type="ECO:0000313" key="1">
    <source>
        <dbReference type="EMBL" id="SKB62698.1"/>
    </source>
</evidence>
<dbReference type="AlphaFoldDB" id="A0A1T5CT59"/>
<sequence length="106" mass="11585">MTTIDLNNLTQAHVDEAAPHIGKCTYSAPCIIGAMMTPEEREAADEPLRGGRDPSVISMLVADHRVHLADPDQLQELSDLQYAFDTSNTTALTRLLAKRGLAWPTI</sequence>